<dbReference type="STRING" id="294671.YLM1_0722"/>
<name>A0A126QZZ9_METOL</name>
<organism evidence="1 2">
    <name type="scientific">Methanobrevibacter olleyae</name>
    <dbReference type="NCBI Taxonomy" id="294671"/>
    <lineage>
        <taxon>Archaea</taxon>
        <taxon>Methanobacteriati</taxon>
        <taxon>Methanobacteriota</taxon>
        <taxon>Methanomada group</taxon>
        <taxon>Methanobacteria</taxon>
        <taxon>Methanobacteriales</taxon>
        <taxon>Methanobacteriaceae</taxon>
        <taxon>Methanobrevibacter</taxon>
    </lineage>
</organism>
<dbReference type="NCBIfam" id="TIGR01827">
    <property type="entry name" value="gatC_rel"/>
    <property type="match status" value="1"/>
</dbReference>
<evidence type="ECO:0000313" key="1">
    <source>
        <dbReference type="EMBL" id="AMK15279.1"/>
    </source>
</evidence>
<keyword evidence="1" id="KW-0808">Transferase</keyword>
<dbReference type="GO" id="GO:0016740">
    <property type="term" value="F:transferase activity"/>
    <property type="evidence" value="ECO:0007669"/>
    <property type="project" value="UniProtKB-KW"/>
</dbReference>
<keyword evidence="2" id="KW-1185">Reference proteome</keyword>
<dbReference type="KEGG" id="mol:YLM1_0722"/>
<dbReference type="Proteomes" id="UP000066376">
    <property type="component" value="Chromosome"/>
</dbReference>
<dbReference type="PATRIC" id="fig|294671.3.peg.753"/>
<gene>
    <name evidence="1" type="ORF">YLM1_0722</name>
</gene>
<dbReference type="RefSeq" id="WP_067146387.1">
    <property type="nucleotide sequence ID" value="NZ_CP014265.1"/>
</dbReference>
<reference evidence="1 2" key="1">
    <citation type="journal article" date="2016" name="Genome Announc.">
        <title>Draft Genome Sequence of the Rumen Methanogen Methanobrevibacter olleyae YLM1.</title>
        <authorList>
            <person name="Kelly W.J."/>
            <person name="Li D."/>
            <person name="Lambie S.C."/>
            <person name="Cox F."/>
            <person name="Attwood G.T."/>
            <person name="Altermann E."/>
            <person name="Leahy S.C."/>
        </authorList>
    </citation>
    <scope>NUCLEOTIDE SEQUENCE [LARGE SCALE GENOMIC DNA]</scope>
    <source>
        <strain evidence="1 2">YLM1</strain>
    </source>
</reference>
<dbReference type="EMBL" id="CP014265">
    <property type="protein sequence ID" value="AMK15279.1"/>
    <property type="molecule type" value="Genomic_DNA"/>
</dbReference>
<accession>A0A126QZZ9</accession>
<protein>
    <submittedName>
        <fullName evidence="1">Asp-tRNA(Asn)/Glu-tRNA(Gln) amidotransferase subunit C GatC</fullName>
    </submittedName>
</protein>
<dbReference type="GeneID" id="28489019"/>
<proteinExistence type="predicted"/>
<dbReference type="InterPro" id="IPR010120">
    <property type="entry name" value="Glu-ADT_subunit_C_archaea"/>
</dbReference>
<sequence>MAIEKDAEKILEEFSKTLDKVPELEGTYYITDNLNLNREDESEEHDSSKIVKNARTDKEGNIIVKKAEWTG</sequence>
<evidence type="ECO:0000313" key="2">
    <source>
        <dbReference type="Proteomes" id="UP000066376"/>
    </source>
</evidence>
<dbReference type="AlphaFoldDB" id="A0A126QZZ9"/>
<dbReference type="NCBIfam" id="NF000681">
    <property type="entry name" value="PRK00034.3-1"/>
    <property type="match status" value="1"/>
</dbReference>
<reference evidence="2" key="2">
    <citation type="submission" date="2016-02" db="EMBL/GenBank/DDBJ databases">
        <title>The draft genome sequence of the rumen methanogen Methanobrevibacter olleyae YLM1.</title>
        <authorList>
            <consortium name="New Zealand Agricultural Greenhouse Gas Research Centre/Pastoral Greenhouse Gas Research Consortium"/>
            <person name="Kelly W.J."/>
            <person name="Li D."/>
            <person name="Lambie S.C."/>
            <person name="Attwood G.T."/>
            <person name="Altermann E."/>
            <person name="Leahy S.C."/>
        </authorList>
    </citation>
    <scope>NUCLEOTIDE SEQUENCE [LARGE SCALE GENOMIC DNA]</scope>
    <source>
        <strain evidence="2">YLM1</strain>
    </source>
</reference>